<dbReference type="EMBL" id="JBJKFK010005031">
    <property type="protein sequence ID" value="KAL3308564.1"/>
    <property type="molecule type" value="Genomic_DNA"/>
</dbReference>
<sequence>MDEENKLARACECNDEEKVLECLAEAYYDKNLRDWAHAAYGQDPDLFLRLLKNVHLRQDCTMSFILISIKGLLNDQMDGFEDEQFEKHYKLEKILPFYEAFVARDAERMKPRYIRYALRGYYALVMGLKEQLTVSLLQKVLSLFVTGVSHYAHCLQRRKFIKRFELNFLQLLSRLPTRKVFFVVEKTPLLKNFWLETMYRNYSMRRLQFYSKIYLQNNVLERNFVNSIKPFVGARSQSAPDDVYNDGNFASFFGVRHARELDFFEAMRVMKEREEMSFIIALDSFHERWPLTNVALELALEIGAYNSNVDNSSPTYYNQWNWLIIDYNLEPRLATL</sequence>
<evidence type="ECO:0000313" key="1">
    <source>
        <dbReference type="EMBL" id="KAL3308564.1"/>
    </source>
</evidence>
<proteinExistence type="predicted"/>
<comment type="caution">
    <text evidence="1">The sequence shown here is derived from an EMBL/GenBank/DDBJ whole genome shotgun (WGS) entry which is preliminary data.</text>
</comment>
<name>A0ABD2PM40_9PLAT</name>
<organism evidence="1 2">
    <name type="scientific">Cichlidogyrus casuarinus</name>
    <dbReference type="NCBI Taxonomy" id="1844966"/>
    <lineage>
        <taxon>Eukaryota</taxon>
        <taxon>Metazoa</taxon>
        <taxon>Spiralia</taxon>
        <taxon>Lophotrochozoa</taxon>
        <taxon>Platyhelminthes</taxon>
        <taxon>Monogenea</taxon>
        <taxon>Monopisthocotylea</taxon>
        <taxon>Dactylogyridea</taxon>
        <taxon>Ancyrocephalidae</taxon>
        <taxon>Cichlidogyrus</taxon>
    </lineage>
</organism>
<accession>A0ABD2PM40</accession>
<dbReference type="Proteomes" id="UP001626550">
    <property type="component" value="Unassembled WGS sequence"/>
</dbReference>
<feature type="non-terminal residue" evidence="1">
    <location>
        <position position="336"/>
    </location>
</feature>
<dbReference type="AlphaFoldDB" id="A0ABD2PM40"/>
<gene>
    <name evidence="1" type="ORF">Ciccas_012902</name>
</gene>
<evidence type="ECO:0000313" key="2">
    <source>
        <dbReference type="Proteomes" id="UP001626550"/>
    </source>
</evidence>
<protein>
    <submittedName>
        <fullName evidence="1">Uncharacterized protein</fullName>
    </submittedName>
</protein>
<keyword evidence="2" id="KW-1185">Reference proteome</keyword>
<reference evidence="1 2" key="1">
    <citation type="submission" date="2024-11" db="EMBL/GenBank/DDBJ databases">
        <title>Adaptive evolution of stress response genes in parasites aligns with host niche diversity.</title>
        <authorList>
            <person name="Hahn C."/>
            <person name="Resl P."/>
        </authorList>
    </citation>
    <scope>NUCLEOTIDE SEQUENCE [LARGE SCALE GENOMIC DNA]</scope>
    <source>
        <strain evidence="1">EGGRZ-B1_66</strain>
        <tissue evidence="1">Body</tissue>
    </source>
</reference>